<evidence type="ECO:0000256" key="5">
    <source>
        <dbReference type="ARBA" id="ARBA00023273"/>
    </source>
</evidence>
<dbReference type="GO" id="GO:0030992">
    <property type="term" value="C:intraciliary transport particle B"/>
    <property type="evidence" value="ECO:0007669"/>
    <property type="project" value="TreeGrafter"/>
</dbReference>
<dbReference type="PANTHER" id="PTHR15722:SF2">
    <property type="entry name" value="INTRAFLAGELLAR TRANSPORT PROTEIN 172 HOMOLOG"/>
    <property type="match status" value="1"/>
</dbReference>
<keyword evidence="3" id="KW-0677">Repeat</keyword>
<dbReference type="GO" id="GO:0042073">
    <property type="term" value="P:intraciliary transport"/>
    <property type="evidence" value="ECO:0007669"/>
    <property type="project" value="TreeGrafter"/>
</dbReference>
<organism evidence="6 7">
    <name type="scientific">Plectus sambesii</name>
    <dbReference type="NCBI Taxonomy" id="2011161"/>
    <lineage>
        <taxon>Eukaryota</taxon>
        <taxon>Metazoa</taxon>
        <taxon>Ecdysozoa</taxon>
        <taxon>Nematoda</taxon>
        <taxon>Chromadorea</taxon>
        <taxon>Plectida</taxon>
        <taxon>Plectina</taxon>
        <taxon>Plectoidea</taxon>
        <taxon>Plectidae</taxon>
        <taxon>Plectus</taxon>
    </lineage>
</organism>
<evidence type="ECO:0000256" key="3">
    <source>
        <dbReference type="ARBA" id="ARBA00022737"/>
    </source>
</evidence>
<evidence type="ECO:0000313" key="8">
    <source>
        <dbReference type="WBParaSite" id="PSAMB.scaffold6347size9676.g28344.t1"/>
    </source>
</evidence>
<evidence type="ECO:0000256" key="1">
    <source>
        <dbReference type="ARBA" id="ARBA00004138"/>
    </source>
</evidence>
<dbReference type="AlphaFoldDB" id="A0A914VZ84"/>
<keyword evidence="4" id="KW-0969">Cilium</keyword>
<reference evidence="7 8" key="1">
    <citation type="submission" date="2022-11" db="UniProtKB">
        <authorList>
            <consortium name="WormBaseParasite"/>
        </authorList>
    </citation>
    <scope>IDENTIFICATION</scope>
</reference>
<dbReference type="Proteomes" id="UP000887566">
    <property type="component" value="Unplaced"/>
</dbReference>
<dbReference type="PANTHER" id="PTHR15722">
    <property type="entry name" value="IFT140/172-RELATED"/>
    <property type="match status" value="1"/>
</dbReference>
<name>A0A914VZ84_9BILA</name>
<accession>A0A914VZ84</accession>
<dbReference type="WBParaSite" id="PSAMB.scaffold2787size21291.g19093.t1">
    <property type="protein sequence ID" value="PSAMB.scaffold2787size21291.g19093.t1"/>
    <property type="gene ID" value="PSAMB.scaffold2787size21291.g19093"/>
</dbReference>
<evidence type="ECO:0000313" key="7">
    <source>
        <dbReference type="WBParaSite" id="PSAMB.scaffold2787size21291.g19093.t1"/>
    </source>
</evidence>
<dbReference type="WBParaSite" id="PSAMB.scaffold6347size9676.g28344.t1">
    <property type="protein sequence ID" value="PSAMB.scaffold6347size9676.g28344.t1"/>
    <property type="gene ID" value="PSAMB.scaffold6347size9676.g28344"/>
</dbReference>
<evidence type="ECO:0000256" key="2">
    <source>
        <dbReference type="ARBA" id="ARBA00022574"/>
    </source>
</evidence>
<dbReference type="GO" id="GO:0036064">
    <property type="term" value="C:ciliary basal body"/>
    <property type="evidence" value="ECO:0007669"/>
    <property type="project" value="TreeGrafter"/>
</dbReference>
<protein>
    <submittedName>
        <fullName evidence="7 8">Intraflagellar transport protein 172</fullName>
    </submittedName>
</protein>
<evidence type="ECO:0000256" key="4">
    <source>
        <dbReference type="ARBA" id="ARBA00023069"/>
    </source>
</evidence>
<keyword evidence="2" id="KW-0853">WD repeat</keyword>
<proteinExistence type="predicted"/>
<sequence>DALRICKEYLPARLAELQDEYDNEQLKSGAKGALSFVAQAKDWEAQGDYERAVACYMKVVPPLTMDETLMLSCWTKAGDLAVKFLSEEQALVVVEQVAVQLQEIKRYSEAAELLLSANQTQQAVDVFVTAGEWGKAKKIAVELAPELAAYVDEKYKQSLRNEGKAGQLVDVDVLSGIDLYIEKGQWDRALEIAKQQNNAALLDKYVALYATELISNGSFMEAVEVFEKYGAAANPSAFNIYKRLIDEVIAKSNTNTSAAYKSWASLRNMLLSLVSNLQAASADIDPRYIDVFDRYLVIAHYYALRSALLKVAETEPAMKLAAMKLSVSLLRHCDLIPADKAFYEAGVACKDFGSKYESMAFVFLNHYLDLAEAIEEQNADGIDNADLEKTDIPTEFPLPDQLYLTPEQHEDMKEWVLAVSVDKQIEKRLITDQRGCYEASLVALDGSVSQPCIVTGYPVLDASKTFGTSDKVADRDDWNRLLMVHKTTKAAELDDVQKFIGSWTKTAISLAL</sequence>
<comment type="subcellular location">
    <subcellularLocation>
        <location evidence="1">Cell projection</location>
        <location evidence="1">Cilium</location>
    </subcellularLocation>
</comment>
<dbReference type="GO" id="GO:0005930">
    <property type="term" value="C:axoneme"/>
    <property type="evidence" value="ECO:0007669"/>
    <property type="project" value="TreeGrafter"/>
</dbReference>
<keyword evidence="5" id="KW-0966">Cell projection</keyword>
<keyword evidence="6" id="KW-1185">Reference proteome</keyword>
<evidence type="ECO:0000313" key="6">
    <source>
        <dbReference type="Proteomes" id="UP000887566"/>
    </source>
</evidence>